<sequence length="81" mass="9020">MKSYQFFFLLLAISPFTYGVGVDAQVFPPPTTPEKCFNYDECYAIAADCDLKCRKGLLHERGVCKRDPRLGVVCCCVASSD</sequence>
<reference evidence="2" key="1">
    <citation type="submission" date="2023-05" db="EMBL/GenBank/DDBJ databases">
        <title>Nepenthes gracilis genome sequencing.</title>
        <authorList>
            <person name="Fukushima K."/>
        </authorList>
    </citation>
    <scope>NUCLEOTIDE SEQUENCE</scope>
    <source>
        <strain evidence="2">SING2019-196</strain>
    </source>
</reference>
<evidence type="ECO:0000256" key="1">
    <source>
        <dbReference type="SAM" id="SignalP"/>
    </source>
</evidence>
<evidence type="ECO:0000313" key="2">
    <source>
        <dbReference type="EMBL" id="GMH24344.1"/>
    </source>
</evidence>
<dbReference type="AlphaFoldDB" id="A0AAD3Y1U6"/>
<keyword evidence="3" id="KW-1185">Reference proteome</keyword>
<feature type="chain" id="PRO_5041967728" evidence="1">
    <location>
        <begin position="20"/>
        <end position="81"/>
    </location>
</feature>
<comment type="caution">
    <text evidence="2">The sequence shown here is derived from an EMBL/GenBank/DDBJ whole genome shotgun (WGS) entry which is preliminary data.</text>
</comment>
<feature type="signal peptide" evidence="1">
    <location>
        <begin position="1"/>
        <end position="19"/>
    </location>
</feature>
<organism evidence="2 3">
    <name type="scientific">Nepenthes gracilis</name>
    <name type="common">Slender pitcher plant</name>
    <dbReference type="NCBI Taxonomy" id="150966"/>
    <lineage>
        <taxon>Eukaryota</taxon>
        <taxon>Viridiplantae</taxon>
        <taxon>Streptophyta</taxon>
        <taxon>Embryophyta</taxon>
        <taxon>Tracheophyta</taxon>
        <taxon>Spermatophyta</taxon>
        <taxon>Magnoliopsida</taxon>
        <taxon>eudicotyledons</taxon>
        <taxon>Gunneridae</taxon>
        <taxon>Pentapetalae</taxon>
        <taxon>Caryophyllales</taxon>
        <taxon>Nepenthaceae</taxon>
        <taxon>Nepenthes</taxon>
    </lineage>
</organism>
<keyword evidence="1" id="KW-0732">Signal</keyword>
<proteinExistence type="predicted"/>
<name>A0AAD3Y1U6_NEPGR</name>
<dbReference type="EMBL" id="BSYO01000027">
    <property type="protein sequence ID" value="GMH24344.1"/>
    <property type="molecule type" value="Genomic_DNA"/>
</dbReference>
<protein>
    <submittedName>
        <fullName evidence="2">Uncharacterized protein</fullName>
    </submittedName>
</protein>
<accession>A0AAD3Y1U6</accession>
<evidence type="ECO:0000313" key="3">
    <source>
        <dbReference type="Proteomes" id="UP001279734"/>
    </source>
</evidence>
<dbReference type="Proteomes" id="UP001279734">
    <property type="component" value="Unassembled WGS sequence"/>
</dbReference>
<gene>
    <name evidence="2" type="ORF">Nepgr_026187</name>
</gene>